<keyword evidence="1" id="KW-0472">Membrane</keyword>
<evidence type="ECO:0000313" key="2">
    <source>
        <dbReference type="EMBL" id="OMO89198.1"/>
    </source>
</evidence>
<keyword evidence="1" id="KW-1133">Transmembrane helix</keyword>
<organism evidence="2 3">
    <name type="scientific">Corchorus olitorius</name>
    <dbReference type="NCBI Taxonomy" id="93759"/>
    <lineage>
        <taxon>Eukaryota</taxon>
        <taxon>Viridiplantae</taxon>
        <taxon>Streptophyta</taxon>
        <taxon>Embryophyta</taxon>
        <taxon>Tracheophyta</taxon>
        <taxon>Spermatophyta</taxon>
        <taxon>Magnoliopsida</taxon>
        <taxon>eudicotyledons</taxon>
        <taxon>Gunneridae</taxon>
        <taxon>Pentapetalae</taxon>
        <taxon>rosids</taxon>
        <taxon>malvids</taxon>
        <taxon>Malvales</taxon>
        <taxon>Malvaceae</taxon>
        <taxon>Grewioideae</taxon>
        <taxon>Apeibeae</taxon>
        <taxon>Corchorus</taxon>
    </lineage>
</organism>
<evidence type="ECO:0000313" key="3">
    <source>
        <dbReference type="Proteomes" id="UP000187203"/>
    </source>
</evidence>
<dbReference type="AlphaFoldDB" id="A0A1R3J2Z5"/>
<keyword evidence="3" id="KW-1185">Reference proteome</keyword>
<evidence type="ECO:0000256" key="1">
    <source>
        <dbReference type="SAM" id="Phobius"/>
    </source>
</evidence>
<name>A0A1R3J2Z5_9ROSI</name>
<accession>A0A1R3J2Z5</accession>
<dbReference type="EMBL" id="AWUE01016888">
    <property type="protein sequence ID" value="OMO89198.1"/>
    <property type="molecule type" value="Genomic_DNA"/>
</dbReference>
<dbReference type="OrthoDB" id="1841020at2759"/>
<reference evidence="3" key="1">
    <citation type="submission" date="2013-09" db="EMBL/GenBank/DDBJ databases">
        <title>Corchorus olitorius genome sequencing.</title>
        <authorList>
            <person name="Alam M."/>
            <person name="Haque M.S."/>
            <person name="Islam M.S."/>
            <person name="Emdad E.M."/>
            <person name="Islam M.M."/>
            <person name="Ahmed B."/>
            <person name="Halim A."/>
            <person name="Hossen Q.M.M."/>
            <person name="Hossain M.Z."/>
            <person name="Ahmed R."/>
            <person name="Khan M.M."/>
            <person name="Islam R."/>
            <person name="Rashid M.M."/>
            <person name="Khan S.A."/>
            <person name="Rahman M.S."/>
            <person name="Alam M."/>
            <person name="Yahiya A.S."/>
            <person name="Khan M.S."/>
            <person name="Azam M.S."/>
            <person name="Haque T."/>
            <person name="Lashkar M.Z.H."/>
            <person name="Akhand A.I."/>
            <person name="Morshed G."/>
            <person name="Roy S."/>
            <person name="Uddin K.S."/>
            <person name="Rabeya T."/>
            <person name="Hossain A.S."/>
            <person name="Chowdhury A."/>
            <person name="Snigdha A.R."/>
            <person name="Mortoza M.S."/>
            <person name="Matin S.A."/>
            <person name="Hoque S.M.E."/>
            <person name="Islam M.K."/>
            <person name="Roy D.K."/>
            <person name="Haider R."/>
            <person name="Moosa M.M."/>
            <person name="Elias S.M."/>
            <person name="Hasan A.M."/>
            <person name="Jahan S."/>
            <person name="Shafiuddin M."/>
            <person name="Mahmood N."/>
            <person name="Shommy N.S."/>
        </authorList>
    </citation>
    <scope>NUCLEOTIDE SEQUENCE [LARGE SCALE GENOMIC DNA]</scope>
    <source>
        <strain evidence="3">cv. O-4</strain>
    </source>
</reference>
<protein>
    <submittedName>
        <fullName evidence="2">Uncharacterized protein</fullName>
    </submittedName>
</protein>
<dbReference type="Proteomes" id="UP000187203">
    <property type="component" value="Unassembled WGS sequence"/>
</dbReference>
<comment type="caution">
    <text evidence="2">The sequence shown here is derived from an EMBL/GenBank/DDBJ whole genome shotgun (WGS) entry which is preliminary data.</text>
</comment>
<gene>
    <name evidence="2" type="ORF">COLO4_19866</name>
</gene>
<proteinExistence type="predicted"/>
<feature type="transmembrane region" description="Helical" evidence="1">
    <location>
        <begin position="44"/>
        <end position="61"/>
    </location>
</feature>
<sequence length="135" mass="15438">MSPLIPDMLWCSRLIGAGQVRIASEQQSRPDLIYLLDNSSEDRLWLPWMEGFTFALCWVLVRKNNFLMGKHSIPSAPGSPPLPSLLYLPCQFDSSHRRGTRFFSDLLLTRDFFTDRLAEVGSIKSFLVRAVTMPF</sequence>
<keyword evidence="1" id="KW-0812">Transmembrane</keyword>